<dbReference type="Pfam" id="PF01652">
    <property type="entry name" value="IF4E"/>
    <property type="match status" value="1"/>
</dbReference>
<dbReference type="Gene3D" id="3.30.760.10">
    <property type="entry name" value="RNA Cap, Translation Initiation Factor Eif4e"/>
    <property type="match status" value="1"/>
</dbReference>
<keyword evidence="3" id="KW-0648">Protein biosynthesis</keyword>
<dbReference type="GO" id="GO:0000340">
    <property type="term" value="F:RNA 7-methylguanosine cap binding"/>
    <property type="evidence" value="ECO:0007669"/>
    <property type="project" value="TreeGrafter"/>
</dbReference>
<organism evidence="4">
    <name type="scientific">viral metagenome</name>
    <dbReference type="NCBI Taxonomy" id="1070528"/>
    <lineage>
        <taxon>unclassified sequences</taxon>
        <taxon>metagenomes</taxon>
        <taxon>organismal metagenomes</taxon>
    </lineage>
</organism>
<dbReference type="AlphaFoldDB" id="A0A6C0AHB6"/>
<dbReference type="InterPro" id="IPR023398">
    <property type="entry name" value="TIF_eIF4e-like"/>
</dbReference>
<evidence type="ECO:0000256" key="3">
    <source>
        <dbReference type="ARBA" id="ARBA00022917"/>
    </source>
</evidence>
<evidence type="ECO:0000256" key="1">
    <source>
        <dbReference type="ARBA" id="ARBA00022540"/>
    </source>
</evidence>
<keyword evidence="2" id="KW-0694">RNA-binding</keyword>
<dbReference type="InterPro" id="IPR001040">
    <property type="entry name" value="TIF_eIF_4E"/>
</dbReference>
<accession>A0A6C0AHB6</accession>
<name>A0A6C0AHB6_9ZZZZ</name>
<protein>
    <submittedName>
        <fullName evidence="4">Uncharacterized protein</fullName>
    </submittedName>
</protein>
<dbReference type="PANTHER" id="PTHR11960:SF8">
    <property type="entry name" value="EUKARYOTIC TRANSLATION INITIATION FACTOR 4E1-RELATED"/>
    <property type="match status" value="1"/>
</dbReference>
<dbReference type="GO" id="GO:0003743">
    <property type="term" value="F:translation initiation factor activity"/>
    <property type="evidence" value="ECO:0007669"/>
    <property type="project" value="UniProtKB-KW"/>
</dbReference>
<sequence>MHRLSEKWVLWAHLPQETNWNMESYLSVMTVTYVEEMLSLIHTLPEKLITDCMFFLMKENITPTWEDAHNKHGGCFSYKINHHIQQTWRDVSYSLIGNTLSTDTSFQKDITGISISPKKNFCILKVWMGSCVHRDPSKITLIKPEGCIFKKH</sequence>
<dbReference type="PANTHER" id="PTHR11960">
    <property type="entry name" value="EUKARYOTIC TRANSLATION INITIATION FACTOR 4E RELATED"/>
    <property type="match status" value="1"/>
</dbReference>
<keyword evidence="1" id="KW-0396">Initiation factor</keyword>
<evidence type="ECO:0000256" key="2">
    <source>
        <dbReference type="ARBA" id="ARBA00022884"/>
    </source>
</evidence>
<proteinExistence type="predicted"/>
<dbReference type="EMBL" id="MN740625">
    <property type="protein sequence ID" value="QHS79036.1"/>
    <property type="molecule type" value="Genomic_DNA"/>
</dbReference>
<evidence type="ECO:0000313" key="4">
    <source>
        <dbReference type="EMBL" id="QHS79036.1"/>
    </source>
</evidence>
<dbReference type="SUPFAM" id="SSF55418">
    <property type="entry name" value="eIF4e-like"/>
    <property type="match status" value="1"/>
</dbReference>
<dbReference type="GO" id="GO:0016281">
    <property type="term" value="C:eukaryotic translation initiation factor 4F complex"/>
    <property type="evidence" value="ECO:0007669"/>
    <property type="project" value="TreeGrafter"/>
</dbReference>
<reference evidence="4" key="1">
    <citation type="journal article" date="2020" name="Nature">
        <title>Giant virus diversity and host interactions through global metagenomics.</title>
        <authorList>
            <person name="Schulz F."/>
            <person name="Roux S."/>
            <person name="Paez-Espino D."/>
            <person name="Jungbluth S."/>
            <person name="Walsh D.A."/>
            <person name="Denef V.J."/>
            <person name="McMahon K.D."/>
            <person name="Konstantinidis K.T."/>
            <person name="Eloe-Fadrosh E.A."/>
            <person name="Kyrpides N.C."/>
            <person name="Woyke T."/>
        </authorList>
    </citation>
    <scope>NUCLEOTIDE SEQUENCE</scope>
    <source>
        <strain evidence="4">GVMAG-S-1035118-87</strain>
    </source>
</reference>